<organism evidence="2 3">
    <name type="scientific">Rotaria socialis</name>
    <dbReference type="NCBI Taxonomy" id="392032"/>
    <lineage>
        <taxon>Eukaryota</taxon>
        <taxon>Metazoa</taxon>
        <taxon>Spiralia</taxon>
        <taxon>Gnathifera</taxon>
        <taxon>Rotifera</taxon>
        <taxon>Eurotatoria</taxon>
        <taxon>Bdelloidea</taxon>
        <taxon>Philodinida</taxon>
        <taxon>Philodinidae</taxon>
        <taxon>Rotaria</taxon>
    </lineage>
</organism>
<evidence type="ECO:0000313" key="3">
    <source>
        <dbReference type="Proteomes" id="UP000663838"/>
    </source>
</evidence>
<comment type="caution">
    <text evidence="2">The sequence shown here is derived from an EMBL/GenBank/DDBJ whole genome shotgun (WGS) entry which is preliminary data.</text>
</comment>
<feature type="chain" id="PRO_5032393330" evidence="1">
    <location>
        <begin position="22"/>
        <end position="321"/>
    </location>
</feature>
<name>A0A821US54_9BILA</name>
<evidence type="ECO:0000256" key="1">
    <source>
        <dbReference type="SAM" id="SignalP"/>
    </source>
</evidence>
<protein>
    <submittedName>
        <fullName evidence="2">Uncharacterized protein</fullName>
    </submittedName>
</protein>
<gene>
    <name evidence="2" type="ORF">TOA249_LOCUS30217</name>
</gene>
<dbReference type="Proteomes" id="UP000663838">
    <property type="component" value="Unassembled WGS sequence"/>
</dbReference>
<dbReference type="AlphaFoldDB" id="A0A821US54"/>
<reference evidence="2" key="1">
    <citation type="submission" date="2021-02" db="EMBL/GenBank/DDBJ databases">
        <authorList>
            <person name="Nowell W R."/>
        </authorList>
    </citation>
    <scope>NUCLEOTIDE SEQUENCE</scope>
</reference>
<sequence>MISLKIAILFISLILFDITKSINIDEDYDDDNDDIQELEDCQSEIDFKTLKKTGTNQLYFKYPTSLLSIDNYQLISLKTFRTILLSLISVDFNLLSKNLKKTLSIEKGQAKEKQQLLSCYGNIYPKQDSKLLNIKSAFVKPITCTKEPQNDKFFTLQEKIYLHQSNEKNFRLVQIHQDDPKKISRTTWYTCLNPKSCSIGLQNKSMLDKTVNYVLNKNKIMISKISIIILILSICSFIDGKRLFLNNDNDLELSNEKAQMFLRSMLNDDENSDDDSMHKREFGKNCVPCKFKINPCCAPNICVKKFFWNECMEIKIKGLGK</sequence>
<proteinExistence type="predicted"/>
<evidence type="ECO:0000313" key="2">
    <source>
        <dbReference type="EMBL" id="CAF4894010.1"/>
    </source>
</evidence>
<dbReference type="EMBL" id="CAJOBS010005111">
    <property type="protein sequence ID" value="CAF4894010.1"/>
    <property type="molecule type" value="Genomic_DNA"/>
</dbReference>
<accession>A0A821US54</accession>
<feature type="signal peptide" evidence="1">
    <location>
        <begin position="1"/>
        <end position="21"/>
    </location>
</feature>
<keyword evidence="1" id="KW-0732">Signal</keyword>